<dbReference type="OrthoDB" id="5293401at2"/>
<evidence type="ECO:0000313" key="8">
    <source>
        <dbReference type="Proteomes" id="UP000029273"/>
    </source>
</evidence>
<dbReference type="GO" id="GO:0043842">
    <property type="term" value="F:Kdo transferase activity"/>
    <property type="evidence" value="ECO:0007669"/>
    <property type="project" value="UniProtKB-EC"/>
</dbReference>
<evidence type="ECO:0000256" key="5">
    <source>
        <dbReference type="ARBA" id="ARBA00049183"/>
    </source>
</evidence>
<dbReference type="InterPro" id="IPR007507">
    <property type="entry name" value="Glycos_transf_N"/>
</dbReference>
<evidence type="ECO:0000256" key="2">
    <source>
        <dbReference type="ARBA" id="ARBA00012621"/>
    </source>
</evidence>
<proteinExistence type="predicted"/>
<dbReference type="EMBL" id="JQSG02000001">
    <property type="protein sequence ID" value="OBS10866.1"/>
    <property type="molecule type" value="Genomic_DNA"/>
</dbReference>
<dbReference type="Proteomes" id="UP000029273">
    <property type="component" value="Unassembled WGS sequence"/>
</dbReference>
<evidence type="ECO:0000256" key="3">
    <source>
        <dbReference type="ARBA" id="ARBA00019077"/>
    </source>
</evidence>
<keyword evidence="8" id="KW-1185">Reference proteome</keyword>
<comment type="catalytic activity">
    <reaction evidence="5">
        <text>lipid IVA (E. coli) + CMP-3-deoxy-beta-D-manno-octulosonate = alpha-Kdo-(2-&gt;6)-lipid IVA (E. coli) + CMP + H(+)</text>
        <dbReference type="Rhea" id="RHEA:28066"/>
        <dbReference type="ChEBI" id="CHEBI:15378"/>
        <dbReference type="ChEBI" id="CHEBI:58603"/>
        <dbReference type="ChEBI" id="CHEBI:60364"/>
        <dbReference type="ChEBI" id="CHEBI:60377"/>
        <dbReference type="ChEBI" id="CHEBI:85987"/>
        <dbReference type="EC" id="2.4.99.12"/>
    </reaction>
</comment>
<organism evidence="7 8">
    <name type="scientific">Acidihalobacter prosperus</name>
    <dbReference type="NCBI Taxonomy" id="160660"/>
    <lineage>
        <taxon>Bacteria</taxon>
        <taxon>Pseudomonadati</taxon>
        <taxon>Pseudomonadota</taxon>
        <taxon>Gammaproteobacteria</taxon>
        <taxon>Chromatiales</taxon>
        <taxon>Ectothiorhodospiraceae</taxon>
        <taxon>Acidihalobacter</taxon>
    </lineage>
</organism>
<accession>A0A1A6C8I4</accession>
<evidence type="ECO:0000256" key="4">
    <source>
        <dbReference type="ARBA" id="ARBA00031445"/>
    </source>
</evidence>
<dbReference type="InterPro" id="IPR038107">
    <property type="entry name" value="Glycos_transf_N_sf"/>
</dbReference>
<protein>
    <recommendedName>
        <fullName evidence="3">3-deoxy-D-manno-octulosonic acid transferase</fullName>
        <ecNumber evidence="2">2.4.99.12</ecNumber>
    </recommendedName>
    <alternativeName>
        <fullName evidence="4">Lipid IV(A) 3-deoxy-D-manno-octulosonic acid transferase</fullName>
    </alternativeName>
</protein>
<sequence length="386" mass="42765">MPPVDAQGYGGAWWPVLRANWRDRRAGRQAAAAARLGYLRPPRGEGRVVWIKAGGSPESVHLACELLGALRERRLDIRLALTFEHDYPEIIEPRVRGLRKIGLGYGPSDRPAAVRRVMTRLKPFGLVLVDTQPHPNLLRAACAAGTHVIAFNTGPAPLAVEAAYPNDADQANAWRADDHATPLAEPADPMALFVEAQADTTLRSLAAAGHDGLHLWWWHDDSGKTHADAIAHWRQSGFVDDGILFVSGQPDAPARRQADLTIGDWDRSPLPPGRVVWVDDSRWFAAVASAATAGYLDTQVRATLWQALAGGCALALGAATRRMRPTLPFLDDAPSRPDDVWADWRTLKTETLAARRRGDLGRRYFWDERRRVQGVMDDFLQRVFDW</sequence>
<evidence type="ECO:0000259" key="6">
    <source>
        <dbReference type="Pfam" id="PF04413"/>
    </source>
</evidence>
<comment type="pathway">
    <text evidence="1">Bacterial outer membrane biogenesis; LPS core biosynthesis.</text>
</comment>
<dbReference type="Gene3D" id="3.40.50.11720">
    <property type="entry name" value="3-Deoxy-D-manno-octulosonic-acid transferase, N-terminal domain"/>
    <property type="match status" value="1"/>
</dbReference>
<comment type="caution">
    <text evidence="7">The sequence shown here is derived from an EMBL/GenBank/DDBJ whole genome shotgun (WGS) entry which is preliminary data.</text>
</comment>
<name>A0A1A6C8I4_9GAMM</name>
<evidence type="ECO:0000313" key="7">
    <source>
        <dbReference type="EMBL" id="OBS10866.1"/>
    </source>
</evidence>
<reference evidence="7 8" key="1">
    <citation type="journal article" date="2014" name="Genome Announc.">
        <title>Draft Genome Sequence of the Iron-Oxidizing, Acidophilic, and Halotolerant 'Thiobacillus prosperus' Type Strain DSM 5130.</title>
        <authorList>
            <person name="Ossandon F.J."/>
            <person name="Cardenas J.P."/>
            <person name="Corbett M."/>
            <person name="Quatrini R."/>
            <person name="Holmes D.S."/>
            <person name="Watkin E."/>
        </authorList>
    </citation>
    <scope>NUCLEOTIDE SEQUENCE [LARGE SCALE GENOMIC DNA]</scope>
    <source>
        <strain evidence="7 8">DSM 5130</strain>
    </source>
</reference>
<feature type="domain" description="3-deoxy-D-manno-octulosonic-acid transferase N-terminal" evidence="6">
    <location>
        <begin position="33"/>
        <end position="152"/>
    </location>
</feature>
<gene>
    <name evidence="7" type="ORF">Thpro_020582</name>
</gene>
<dbReference type="RefSeq" id="WP_038086577.1">
    <property type="nucleotide sequence ID" value="NZ_JQSG02000001.1"/>
</dbReference>
<dbReference type="Pfam" id="PF04413">
    <property type="entry name" value="Glycos_transf_N"/>
    <property type="match status" value="1"/>
</dbReference>
<evidence type="ECO:0000256" key="1">
    <source>
        <dbReference type="ARBA" id="ARBA00004713"/>
    </source>
</evidence>
<dbReference type="AlphaFoldDB" id="A0A1A6C8I4"/>
<dbReference type="EC" id="2.4.99.12" evidence="2"/>